<evidence type="ECO:0000259" key="9">
    <source>
        <dbReference type="PROSITE" id="PS50975"/>
    </source>
</evidence>
<evidence type="ECO:0000256" key="6">
    <source>
        <dbReference type="ARBA" id="ARBA00023211"/>
    </source>
</evidence>
<dbReference type="GO" id="GO:0046872">
    <property type="term" value="F:metal ion binding"/>
    <property type="evidence" value="ECO:0007669"/>
    <property type="project" value="InterPro"/>
</dbReference>
<dbReference type="PANTHER" id="PTHR11609:SF5">
    <property type="entry name" value="PHOSPHORIBOSYLAMINOIMIDAZOLE CARBOXYLASE"/>
    <property type="match status" value="1"/>
</dbReference>
<evidence type="ECO:0000256" key="4">
    <source>
        <dbReference type="ARBA" id="ARBA00022755"/>
    </source>
</evidence>
<evidence type="ECO:0000256" key="1">
    <source>
        <dbReference type="ARBA" id="ARBA00001936"/>
    </source>
</evidence>
<dbReference type="PROSITE" id="PS50975">
    <property type="entry name" value="ATP_GRASP"/>
    <property type="match status" value="1"/>
</dbReference>
<dbReference type="InterPro" id="IPR011761">
    <property type="entry name" value="ATP-grasp"/>
</dbReference>
<keyword evidence="11" id="KW-1185">Reference proteome</keyword>
<dbReference type="GO" id="GO:0005829">
    <property type="term" value="C:cytosol"/>
    <property type="evidence" value="ECO:0007669"/>
    <property type="project" value="TreeGrafter"/>
</dbReference>
<name>A0A430B1G0_9ENTE</name>
<dbReference type="InterPro" id="IPR003135">
    <property type="entry name" value="ATP-grasp_carboxylate-amine"/>
</dbReference>
<dbReference type="RefSeq" id="WP_126793953.1">
    <property type="nucleotide sequence ID" value="NZ_CP060720.1"/>
</dbReference>
<dbReference type="Gene3D" id="3.40.50.20">
    <property type="match status" value="1"/>
</dbReference>
<dbReference type="Gene3D" id="3.30.1490.20">
    <property type="entry name" value="ATP-grasp fold, A domain"/>
    <property type="match status" value="1"/>
</dbReference>
<comment type="caution">
    <text evidence="10">The sequence shown here is derived from an EMBL/GenBank/DDBJ whole genome shotgun (WGS) entry which is preliminary data.</text>
</comment>
<comment type="pathway">
    <text evidence="7">Purine metabolism.</text>
</comment>
<dbReference type="GeneID" id="95580260"/>
<gene>
    <name evidence="10" type="ORF">CBF28_08360</name>
</gene>
<dbReference type="InterPro" id="IPR013815">
    <property type="entry name" value="ATP_grasp_subdomain_1"/>
</dbReference>
<keyword evidence="4" id="KW-0658">Purine biosynthesis</keyword>
<sequence>MILPGSTIGIIGGRHISKMLVMSAKKMGFSVGVLDPLVNCPASQVADWHILADYDNEGALLELAKKCDVITYETENIDVNALDYLANFVSLPQGTFGLSVTQDRLIEREFLDNHSINIAPYETAVVVSDIREAINSIGYPCLVKSTRRFQEEELVVRIESAKDIDLAVPLIQRGVCMVEAIVPLKKELFVTIAVNRKGEYTLFPVVETIHYANGQLKKIKAPIEILDLADDVVNQMELIAKVIASELGVSGVVGIEFFLTEEDNLYVNEISSRPHESSSYTLDACDFSEYDAHIKGICNWPLPKVTQLMPAVTFNITKENIELALSLLETKRQWHYHFYQYPQMDAPFKLGHITVLSDNLEETIQEIKHTGLIEY</sequence>
<comment type="cofactor">
    <cofactor evidence="1">
        <name>Mn(2+)</name>
        <dbReference type="ChEBI" id="CHEBI:29035"/>
    </cofactor>
</comment>
<dbReference type="Gene3D" id="3.30.470.20">
    <property type="entry name" value="ATP-grasp fold, B domain"/>
    <property type="match status" value="1"/>
</dbReference>
<keyword evidence="6" id="KW-0464">Manganese</keyword>
<evidence type="ECO:0000256" key="5">
    <source>
        <dbReference type="ARBA" id="ARBA00022840"/>
    </source>
</evidence>
<evidence type="ECO:0000256" key="3">
    <source>
        <dbReference type="ARBA" id="ARBA00022741"/>
    </source>
</evidence>
<dbReference type="SUPFAM" id="SSF56059">
    <property type="entry name" value="Glutathione synthetase ATP-binding domain-like"/>
    <property type="match status" value="1"/>
</dbReference>
<proteinExistence type="predicted"/>
<dbReference type="Pfam" id="PF22660">
    <property type="entry name" value="RS_preATP-grasp-like"/>
    <property type="match status" value="1"/>
</dbReference>
<dbReference type="EMBL" id="NGKB01000007">
    <property type="protein sequence ID" value="RSU14156.1"/>
    <property type="molecule type" value="Genomic_DNA"/>
</dbReference>
<feature type="domain" description="ATP-grasp" evidence="9">
    <location>
        <begin position="108"/>
        <end position="298"/>
    </location>
</feature>
<dbReference type="PANTHER" id="PTHR11609">
    <property type="entry name" value="PURINE BIOSYNTHESIS PROTEIN 6/7, PUR6/7"/>
    <property type="match status" value="1"/>
</dbReference>
<dbReference type="InterPro" id="IPR054350">
    <property type="entry name" value="PurT/PurK_preATP-grasp"/>
</dbReference>
<accession>A0A430B1G0</accession>
<organism evidence="10 11">
    <name type="scientific">Vagococcus carniphilus</name>
    <dbReference type="NCBI Taxonomy" id="218144"/>
    <lineage>
        <taxon>Bacteria</taxon>
        <taxon>Bacillati</taxon>
        <taxon>Bacillota</taxon>
        <taxon>Bacilli</taxon>
        <taxon>Lactobacillales</taxon>
        <taxon>Enterococcaceae</taxon>
        <taxon>Vagococcus</taxon>
    </lineage>
</organism>
<evidence type="ECO:0000256" key="8">
    <source>
        <dbReference type="PROSITE-ProRule" id="PRU00409"/>
    </source>
</evidence>
<dbReference type="InterPro" id="IPR016185">
    <property type="entry name" value="PreATP-grasp_dom_sf"/>
</dbReference>
<evidence type="ECO:0000256" key="2">
    <source>
        <dbReference type="ARBA" id="ARBA00001946"/>
    </source>
</evidence>
<evidence type="ECO:0000313" key="10">
    <source>
        <dbReference type="EMBL" id="RSU14156.1"/>
    </source>
</evidence>
<protein>
    <recommendedName>
        <fullName evidence="9">ATP-grasp domain-containing protein</fullName>
    </recommendedName>
</protein>
<dbReference type="Proteomes" id="UP000288028">
    <property type="component" value="Unassembled WGS sequence"/>
</dbReference>
<dbReference type="GO" id="GO:0006164">
    <property type="term" value="P:purine nucleotide biosynthetic process"/>
    <property type="evidence" value="ECO:0007669"/>
    <property type="project" value="UniProtKB-KW"/>
</dbReference>
<dbReference type="OrthoDB" id="9804625at2"/>
<evidence type="ECO:0000256" key="7">
    <source>
        <dbReference type="ARBA" id="ARBA00025704"/>
    </source>
</evidence>
<comment type="cofactor">
    <cofactor evidence="2">
        <name>Mg(2+)</name>
        <dbReference type="ChEBI" id="CHEBI:18420"/>
    </cofactor>
</comment>
<dbReference type="AlphaFoldDB" id="A0A430B1G0"/>
<dbReference type="GO" id="GO:0005524">
    <property type="term" value="F:ATP binding"/>
    <property type="evidence" value="ECO:0007669"/>
    <property type="project" value="UniProtKB-UniRule"/>
</dbReference>
<keyword evidence="3 8" id="KW-0547">Nucleotide-binding</keyword>
<keyword evidence="5 8" id="KW-0067">ATP-binding</keyword>
<dbReference type="Pfam" id="PF02222">
    <property type="entry name" value="ATP-grasp"/>
    <property type="match status" value="1"/>
</dbReference>
<reference evidence="10 11" key="1">
    <citation type="submission" date="2017-05" db="EMBL/GenBank/DDBJ databases">
        <title>Vagococcus spp. assemblies.</title>
        <authorList>
            <person name="Gulvik C.A."/>
        </authorList>
    </citation>
    <scope>NUCLEOTIDE SEQUENCE [LARGE SCALE GENOMIC DNA]</scope>
    <source>
        <strain evidence="10 11">SS1714</strain>
    </source>
</reference>
<dbReference type="SUPFAM" id="SSF52440">
    <property type="entry name" value="PreATP-grasp domain"/>
    <property type="match status" value="1"/>
</dbReference>
<evidence type="ECO:0000313" key="11">
    <source>
        <dbReference type="Proteomes" id="UP000288028"/>
    </source>
</evidence>